<keyword evidence="7" id="KW-1185">Reference proteome</keyword>
<dbReference type="GO" id="GO:0016491">
    <property type="term" value="F:oxidoreductase activity"/>
    <property type="evidence" value="ECO:0007669"/>
    <property type="project" value="InterPro"/>
</dbReference>
<reference evidence="6" key="1">
    <citation type="submission" date="2022-10" db="EMBL/GenBank/DDBJ databases">
        <authorList>
            <person name="Yu W.X."/>
        </authorList>
    </citation>
    <scope>NUCLEOTIDE SEQUENCE</scope>
    <source>
        <strain evidence="6">D04</strain>
    </source>
</reference>
<keyword evidence="2" id="KW-0201">Cytochrome c-type biogenesis</keyword>
<dbReference type="PROSITE" id="PS51257">
    <property type="entry name" value="PROKAR_LIPOPROTEIN"/>
    <property type="match status" value="1"/>
</dbReference>
<dbReference type="InterPro" id="IPR013766">
    <property type="entry name" value="Thioredoxin_domain"/>
</dbReference>
<evidence type="ECO:0000259" key="5">
    <source>
        <dbReference type="PROSITE" id="PS51352"/>
    </source>
</evidence>
<dbReference type="Gene3D" id="3.40.30.10">
    <property type="entry name" value="Glutaredoxin"/>
    <property type="match status" value="1"/>
</dbReference>
<dbReference type="AlphaFoldDB" id="A0AAE3MGL2"/>
<dbReference type="CDD" id="cd02966">
    <property type="entry name" value="TlpA_like_family"/>
    <property type="match status" value="1"/>
</dbReference>
<dbReference type="PROSITE" id="PS00194">
    <property type="entry name" value="THIOREDOXIN_1"/>
    <property type="match status" value="1"/>
</dbReference>
<evidence type="ECO:0000256" key="1">
    <source>
        <dbReference type="ARBA" id="ARBA00004196"/>
    </source>
</evidence>
<dbReference type="GO" id="GO:0030313">
    <property type="term" value="C:cell envelope"/>
    <property type="evidence" value="ECO:0007669"/>
    <property type="project" value="UniProtKB-SubCell"/>
</dbReference>
<comment type="caution">
    <text evidence="6">The sequence shown here is derived from an EMBL/GenBank/DDBJ whole genome shotgun (WGS) entry which is preliminary data.</text>
</comment>
<dbReference type="GO" id="GO:0017004">
    <property type="term" value="P:cytochrome complex assembly"/>
    <property type="evidence" value="ECO:0007669"/>
    <property type="project" value="UniProtKB-KW"/>
</dbReference>
<dbReference type="EMBL" id="JAPDPI010000027">
    <property type="protein sequence ID" value="MCW3806642.1"/>
    <property type="molecule type" value="Genomic_DNA"/>
</dbReference>
<organism evidence="6 7">
    <name type="scientific">Plebeiibacterium marinum</name>
    <dbReference type="NCBI Taxonomy" id="2992111"/>
    <lineage>
        <taxon>Bacteria</taxon>
        <taxon>Pseudomonadati</taxon>
        <taxon>Bacteroidota</taxon>
        <taxon>Bacteroidia</taxon>
        <taxon>Marinilabiliales</taxon>
        <taxon>Marinilabiliaceae</taxon>
        <taxon>Plebeiibacterium</taxon>
    </lineage>
</organism>
<dbReference type="RefSeq" id="WP_301200263.1">
    <property type="nucleotide sequence ID" value="NZ_JAPDPI010000027.1"/>
</dbReference>
<dbReference type="GO" id="GO:0016209">
    <property type="term" value="F:antioxidant activity"/>
    <property type="evidence" value="ECO:0007669"/>
    <property type="project" value="InterPro"/>
</dbReference>
<dbReference type="Pfam" id="PF14289">
    <property type="entry name" value="DUF4369"/>
    <property type="match status" value="1"/>
</dbReference>
<keyword evidence="4" id="KW-0676">Redox-active center</keyword>
<evidence type="ECO:0000256" key="2">
    <source>
        <dbReference type="ARBA" id="ARBA00022748"/>
    </source>
</evidence>
<dbReference type="InterPro" id="IPR025380">
    <property type="entry name" value="DUF4369"/>
</dbReference>
<dbReference type="PROSITE" id="PS51352">
    <property type="entry name" value="THIOREDOXIN_2"/>
    <property type="match status" value="1"/>
</dbReference>
<dbReference type="InterPro" id="IPR017937">
    <property type="entry name" value="Thioredoxin_CS"/>
</dbReference>
<evidence type="ECO:0000256" key="4">
    <source>
        <dbReference type="ARBA" id="ARBA00023284"/>
    </source>
</evidence>
<proteinExistence type="predicted"/>
<evidence type="ECO:0000313" key="7">
    <source>
        <dbReference type="Proteomes" id="UP001207408"/>
    </source>
</evidence>
<dbReference type="InterPro" id="IPR050553">
    <property type="entry name" value="Thioredoxin_ResA/DsbE_sf"/>
</dbReference>
<dbReference type="InterPro" id="IPR000866">
    <property type="entry name" value="AhpC/TSA"/>
</dbReference>
<sequence>MKNILNLLALVLIVTSCSQGYTLKGKLSGVEDGTKIALRPYAMYDVKPVAETVLKNGEFTFAGVVEEPREFFLVIGEKQGFYTIMIENAVIQFNAELSLSKSGQNEIPRYDFKNVTVSGSDSHNYLQNQLAVRKELDKLYVEKDNKHKEVLSLMSQARASKNKAKIDSVNNLDEYKEYAKAEKHFFETVEKRYNEVFEANKETFWGPLMMMNLFSYFTPDQRGLFEGMSEEAKNSYYGKMVYEQLYPANRTGEKVPDFSVVGIDGKKHSLESLLKGKKALLIDFWASWCGPCKKEIPHLKEDYKRFAEKGFEIVSISIDQDEKAWLKAVDKLELQWPNFRDSEVSALYKVSSVPTMYLINNKGELIGENLRGEALTKKLEEILD</sequence>
<dbReference type="Pfam" id="PF00578">
    <property type="entry name" value="AhpC-TSA"/>
    <property type="match status" value="1"/>
</dbReference>
<feature type="domain" description="Thioredoxin" evidence="5">
    <location>
        <begin position="249"/>
        <end position="384"/>
    </location>
</feature>
<protein>
    <submittedName>
        <fullName evidence="6">AhpC/TSA family protein</fullName>
    </submittedName>
</protein>
<accession>A0AAE3MGL2</accession>
<keyword evidence="3" id="KW-1015">Disulfide bond</keyword>
<comment type="subcellular location">
    <subcellularLocation>
        <location evidence="1">Cell envelope</location>
    </subcellularLocation>
</comment>
<gene>
    <name evidence="6" type="ORF">OM074_13480</name>
</gene>
<name>A0AAE3MGL2_9BACT</name>
<evidence type="ECO:0000313" key="6">
    <source>
        <dbReference type="EMBL" id="MCW3806642.1"/>
    </source>
</evidence>
<evidence type="ECO:0000256" key="3">
    <source>
        <dbReference type="ARBA" id="ARBA00023157"/>
    </source>
</evidence>
<dbReference type="Proteomes" id="UP001207408">
    <property type="component" value="Unassembled WGS sequence"/>
</dbReference>
<dbReference type="SUPFAM" id="SSF52833">
    <property type="entry name" value="Thioredoxin-like"/>
    <property type="match status" value="1"/>
</dbReference>
<dbReference type="PANTHER" id="PTHR42852:SF6">
    <property type="entry name" value="THIOL:DISULFIDE INTERCHANGE PROTEIN DSBE"/>
    <property type="match status" value="1"/>
</dbReference>
<dbReference type="PANTHER" id="PTHR42852">
    <property type="entry name" value="THIOL:DISULFIDE INTERCHANGE PROTEIN DSBE"/>
    <property type="match status" value="1"/>
</dbReference>
<dbReference type="InterPro" id="IPR036249">
    <property type="entry name" value="Thioredoxin-like_sf"/>
</dbReference>